<gene>
    <name evidence="1" type="ORF">SDC9_195371</name>
</gene>
<reference evidence="1" key="1">
    <citation type="submission" date="2019-08" db="EMBL/GenBank/DDBJ databases">
        <authorList>
            <person name="Kucharzyk K."/>
            <person name="Murdoch R.W."/>
            <person name="Higgins S."/>
            <person name="Loffler F."/>
        </authorList>
    </citation>
    <scope>NUCLEOTIDE SEQUENCE</scope>
</reference>
<dbReference type="AlphaFoldDB" id="A0A645I8T5"/>
<organism evidence="1">
    <name type="scientific">bioreactor metagenome</name>
    <dbReference type="NCBI Taxonomy" id="1076179"/>
    <lineage>
        <taxon>unclassified sequences</taxon>
        <taxon>metagenomes</taxon>
        <taxon>ecological metagenomes</taxon>
    </lineage>
</organism>
<evidence type="ECO:0008006" key="2">
    <source>
        <dbReference type="Google" id="ProtNLM"/>
    </source>
</evidence>
<accession>A0A645I8T5</accession>
<proteinExistence type="predicted"/>
<name>A0A645I8T5_9ZZZZ</name>
<sequence length="98" mass="11108">MSILVIGGDKLGSITHKLSENGFSDIQHISGRKYGDRKLKISCKTDLVLVLIDFVDHAMMNIIKKESKKYGIKITFSKRSWIHMESNIKNSIKEISLS</sequence>
<evidence type="ECO:0000313" key="1">
    <source>
        <dbReference type="EMBL" id="MPN47767.1"/>
    </source>
</evidence>
<dbReference type="InterPro" id="IPR016772">
    <property type="entry name" value="UCP020408"/>
</dbReference>
<dbReference type="PIRSF" id="PIRSF020408">
    <property type="entry name" value="UCP020408"/>
    <property type="match status" value="1"/>
</dbReference>
<comment type="caution">
    <text evidence="1">The sequence shown here is derived from an EMBL/GenBank/DDBJ whole genome shotgun (WGS) entry which is preliminary data.</text>
</comment>
<protein>
    <recommendedName>
        <fullName evidence="2">Dihydroorotate dehydrogenase</fullName>
    </recommendedName>
</protein>
<dbReference type="Pfam" id="PF10087">
    <property type="entry name" value="DUF2325"/>
    <property type="match status" value="1"/>
</dbReference>
<dbReference type="EMBL" id="VSSQ01109507">
    <property type="protein sequence ID" value="MPN47767.1"/>
    <property type="molecule type" value="Genomic_DNA"/>
</dbReference>